<feature type="signal peptide" evidence="1">
    <location>
        <begin position="1"/>
        <end position="19"/>
    </location>
</feature>
<dbReference type="EMBL" id="VWFN01000082">
    <property type="protein sequence ID" value="KAA4641684.1"/>
    <property type="molecule type" value="Genomic_DNA"/>
</dbReference>
<gene>
    <name evidence="2" type="ORF">F3B51_26695</name>
</gene>
<dbReference type="InterPro" id="IPR021638">
    <property type="entry name" value="DUF3244"/>
</dbReference>
<keyword evidence="1" id="KW-0732">Signal</keyword>
<proteinExistence type="predicted"/>
<feature type="chain" id="PRO_5025395523" evidence="1">
    <location>
        <begin position="20"/>
        <end position="121"/>
    </location>
</feature>
<dbReference type="Gene3D" id="2.60.40.3080">
    <property type="match status" value="1"/>
</dbReference>
<accession>A0A6A1CCS3</accession>
<feature type="non-terminal residue" evidence="2">
    <location>
        <position position="121"/>
    </location>
</feature>
<name>A0A6A1CCS3_BACOV</name>
<protein>
    <submittedName>
        <fullName evidence="2">DUF3244 domain-containing protein</fullName>
    </submittedName>
</protein>
<organism evidence="2">
    <name type="scientific">Bacteroides ovatus</name>
    <dbReference type="NCBI Taxonomy" id="28116"/>
    <lineage>
        <taxon>Bacteria</taxon>
        <taxon>Pseudomonadati</taxon>
        <taxon>Bacteroidota</taxon>
        <taxon>Bacteroidia</taxon>
        <taxon>Bacteroidales</taxon>
        <taxon>Bacteroidaceae</taxon>
        <taxon>Bacteroides</taxon>
    </lineage>
</organism>
<evidence type="ECO:0000313" key="2">
    <source>
        <dbReference type="EMBL" id="KAA4641684.1"/>
    </source>
</evidence>
<evidence type="ECO:0000256" key="1">
    <source>
        <dbReference type="SAM" id="SignalP"/>
    </source>
</evidence>
<dbReference type="AlphaFoldDB" id="A0A6A1CCS3"/>
<comment type="caution">
    <text evidence="2">The sequence shown here is derived from an EMBL/GenBank/DDBJ whole genome shotgun (WGS) entry which is preliminary data.</text>
</comment>
<reference evidence="2" key="1">
    <citation type="journal article" date="2019" name="Nat. Med.">
        <title>A library of human gut bacterial isolates paired with longitudinal multiomics data enables mechanistic microbiome research.</title>
        <authorList>
            <person name="Poyet M."/>
            <person name="Groussin M."/>
            <person name="Gibbons S.M."/>
            <person name="Avila-Pacheco J."/>
            <person name="Jiang X."/>
            <person name="Kearney S.M."/>
            <person name="Perrotta A.R."/>
            <person name="Berdy B."/>
            <person name="Zhao S."/>
            <person name="Lieberman T.D."/>
            <person name="Swanson P.K."/>
            <person name="Smith M."/>
            <person name="Roesemann S."/>
            <person name="Alexander J.E."/>
            <person name="Rich S.A."/>
            <person name="Livny J."/>
            <person name="Vlamakis H."/>
            <person name="Clish C."/>
            <person name="Bullock K."/>
            <person name="Deik A."/>
            <person name="Scott J."/>
            <person name="Pierce K.A."/>
            <person name="Xavier R.J."/>
            <person name="Alm E.J."/>
        </authorList>
    </citation>
    <scope>NUCLEOTIDE SEQUENCE</scope>
    <source>
        <strain evidence="2">BIOML-A13</strain>
    </source>
</reference>
<sequence>MRKLSITLLLIGISFMTMEANNYSTDHKTSIYFKKWDDRQKSVFFLPIEATIEENNIEVQFFEKSNEPATFQVKDKNGNIVFQDVVIPDKLEIYKIDLDGFKAGSYELFYIEESIAFVGEF</sequence>
<dbReference type="Pfam" id="PF11589">
    <property type="entry name" value="DUF3244"/>
    <property type="match status" value="1"/>
</dbReference>